<keyword evidence="4" id="KW-1133">Transmembrane helix</keyword>
<dbReference type="SUPFAM" id="SSF51215">
    <property type="entry name" value="Regulatory protein AraC"/>
    <property type="match status" value="1"/>
</dbReference>
<dbReference type="Pfam" id="PF02311">
    <property type="entry name" value="AraC_binding"/>
    <property type="match status" value="1"/>
</dbReference>
<name>A0A5A5TJW4_9CHLR</name>
<keyword evidence="1" id="KW-0805">Transcription regulation</keyword>
<proteinExistence type="predicted"/>
<feature type="transmembrane region" description="Helical" evidence="4">
    <location>
        <begin position="21"/>
        <end position="45"/>
    </location>
</feature>
<dbReference type="AlphaFoldDB" id="A0A5A5TJW4"/>
<evidence type="ECO:0000256" key="4">
    <source>
        <dbReference type="SAM" id="Phobius"/>
    </source>
</evidence>
<dbReference type="SUPFAM" id="SSF46689">
    <property type="entry name" value="Homeodomain-like"/>
    <property type="match status" value="2"/>
</dbReference>
<protein>
    <submittedName>
        <fullName evidence="6">AraC family transcriptional regulator</fullName>
    </submittedName>
</protein>
<evidence type="ECO:0000256" key="1">
    <source>
        <dbReference type="ARBA" id="ARBA00023015"/>
    </source>
</evidence>
<evidence type="ECO:0000256" key="2">
    <source>
        <dbReference type="ARBA" id="ARBA00023125"/>
    </source>
</evidence>
<dbReference type="SMART" id="SM00342">
    <property type="entry name" value="HTH_ARAC"/>
    <property type="match status" value="1"/>
</dbReference>
<sequence length="278" mass="31375">MSYSHVPLRETHIIGAATRELLISPQLCSALSLYHIVLAGISYALPPFRFERLRPTMSQILVCAAGQGRVWIDGGWVDCTPGMAYVTPPGIFHAYHVMEDVPWQLAWVNYEVEHAVITVERPTLLQVDPQELVLALNGLYSEGMGMAEEAVMQQWAQLIHVYARRMVGPKLSDVRLQRLWKQIDSNLAHPWNAEELAALVGLSSEQLRRLCQQQFGCSPMKQVTAMRMQRAMALFTSDSYSVDAVAQRVGYDNPFAFSTAFKRHVGMPPSVYRDQTRQ</sequence>
<comment type="caution">
    <text evidence="6">The sequence shown here is derived from an EMBL/GenBank/DDBJ whole genome shotgun (WGS) entry which is preliminary data.</text>
</comment>
<evidence type="ECO:0000259" key="5">
    <source>
        <dbReference type="PROSITE" id="PS01124"/>
    </source>
</evidence>
<reference evidence="6 7" key="1">
    <citation type="submission" date="2019-01" db="EMBL/GenBank/DDBJ databases">
        <title>Draft genome sequence of Dictyobacter sp. Uno17.</title>
        <authorList>
            <person name="Wang C.M."/>
            <person name="Zheng Y."/>
            <person name="Sakai Y."/>
            <person name="Abe K."/>
            <person name="Yokota A."/>
            <person name="Yabe S."/>
        </authorList>
    </citation>
    <scope>NUCLEOTIDE SEQUENCE [LARGE SCALE GENOMIC DNA]</scope>
    <source>
        <strain evidence="6 7">Uno17</strain>
    </source>
</reference>
<dbReference type="InterPro" id="IPR037923">
    <property type="entry name" value="HTH-like"/>
</dbReference>
<keyword evidence="4" id="KW-0812">Transmembrane</keyword>
<keyword evidence="4" id="KW-0472">Membrane</keyword>
<dbReference type="PANTHER" id="PTHR46796">
    <property type="entry name" value="HTH-TYPE TRANSCRIPTIONAL ACTIVATOR RHAS-RELATED"/>
    <property type="match status" value="1"/>
</dbReference>
<dbReference type="InterPro" id="IPR003313">
    <property type="entry name" value="AraC-bd"/>
</dbReference>
<dbReference type="Gene3D" id="2.60.120.10">
    <property type="entry name" value="Jelly Rolls"/>
    <property type="match status" value="1"/>
</dbReference>
<keyword evidence="7" id="KW-1185">Reference proteome</keyword>
<dbReference type="InterPro" id="IPR009057">
    <property type="entry name" value="Homeodomain-like_sf"/>
</dbReference>
<dbReference type="InterPro" id="IPR018060">
    <property type="entry name" value="HTH_AraC"/>
</dbReference>
<dbReference type="PANTHER" id="PTHR46796:SF7">
    <property type="entry name" value="ARAC FAMILY TRANSCRIPTIONAL REGULATOR"/>
    <property type="match status" value="1"/>
</dbReference>
<evidence type="ECO:0000256" key="3">
    <source>
        <dbReference type="ARBA" id="ARBA00023163"/>
    </source>
</evidence>
<gene>
    <name evidence="6" type="ORF">KDI_49300</name>
</gene>
<dbReference type="Proteomes" id="UP000322530">
    <property type="component" value="Unassembled WGS sequence"/>
</dbReference>
<dbReference type="OrthoDB" id="9813413at2"/>
<dbReference type="GO" id="GO:0043565">
    <property type="term" value="F:sequence-specific DNA binding"/>
    <property type="evidence" value="ECO:0007669"/>
    <property type="project" value="InterPro"/>
</dbReference>
<keyword evidence="2" id="KW-0238">DNA-binding</keyword>
<accession>A0A5A5TJW4</accession>
<keyword evidence="3" id="KW-0804">Transcription</keyword>
<dbReference type="Pfam" id="PF12833">
    <property type="entry name" value="HTH_18"/>
    <property type="match status" value="1"/>
</dbReference>
<dbReference type="InterPro" id="IPR020449">
    <property type="entry name" value="Tscrpt_reg_AraC-type_HTH"/>
</dbReference>
<evidence type="ECO:0000313" key="7">
    <source>
        <dbReference type="Proteomes" id="UP000322530"/>
    </source>
</evidence>
<dbReference type="InterPro" id="IPR014710">
    <property type="entry name" value="RmlC-like_jellyroll"/>
</dbReference>
<dbReference type="RefSeq" id="WP_149404197.1">
    <property type="nucleotide sequence ID" value="NZ_BIXY01000107.1"/>
</dbReference>
<dbReference type="InterPro" id="IPR050204">
    <property type="entry name" value="AraC_XylS_family_regulators"/>
</dbReference>
<dbReference type="PRINTS" id="PR00032">
    <property type="entry name" value="HTHARAC"/>
</dbReference>
<organism evidence="6 7">
    <name type="scientific">Dictyobacter arantiisoli</name>
    <dbReference type="NCBI Taxonomy" id="2014874"/>
    <lineage>
        <taxon>Bacteria</taxon>
        <taxon>Bacillati</taxon>
        <taxon>Chloroflexota</taxon>
        <taxon>Ktedonobacteria</taxon>
        <taxon>Ktedonobacterales</taxon>
        <taxon>Dictyobacteraceae</taxon>
        <taxon>Dictyobacter</taxon>
    </lineage>
</organism>
<dbReference type="Gene3D" id="1.10.10.60">
    <property type="entry name" value="Homeodomain-like"/>
    <property type="match status" value="1"/>
</dbReference>
<evidence type="ECO:0000313" key="6">
    <source>
        <dbReference type="EMBL" id="GCF11366.1"/>
    </source>
</evidence>
<feature type="domain" description="HTH araC/xylS-type" evidence="5">
    <location>
        <begin position="177"/>
        <end position="275"/>
    </location>
</feature>
<dbReference type="PROSITE" id="PS01124">
    <property type="entry name" value="HTH_ARAC_FAMILY_2"/>
    <property type="match status" value="1"/>
</dbReference>
<dbReference type="GO" id="GO:0003700">
    <property type="term" value="F:DNA-binding transcription factor activity"/>
    <property type="evidence" value="ECO:0007669"/>
    <property type="project" value="InterPro"/>
</dbReference>
<dbReference type="EMBL" id="BIXY01000107">
    <property type="protein sequence ID" value="GCF11366.1"/>
    <property type="molecule type" value="Genomic_DNA"/>
</dbReference>